<sequence>MVHSDHLSLLVTAIVVFEDISTIGASPPLGLSISVGLEIGGIALSLPFFIAAMLYALAAILLLLGMPIDSGASDT</sequence>
<comment type="caution">
    <text evidence="2">The sequence shown here is derived from an EMBL/GenBank/DDBJ whole genome shotgun (WGS) entry which is preliminary data.</text>
</comment>
<dbReference type="VEuPathDB" id="FungiDB:FOZG_14752"/>
<dbReference type="VEuPathDB" id="FungiDB:FOMG_08754"/>
<keyword evidence="1" id="KW-0812">Transmembrane</keyword>
<evidence type="ECO:0000256" key="1">
    <source>
        <dbReference type="SAM" id="Phobius"/>
    </source>
</evidence>
<organism evidence="2 3">
    <name type="scientific">Fusarium oxysporum</name>
    <name type="common">Fusarium vascular wilt</name>
    <dbReference type="NCBI Taxonomy" id="5507"/>
    <lineage>
        <taxon>Eukaryota</taxon>
        <taxon>Fungi</taxon>
        <taxon>Dikarya</taxon>
        <taxon>Ascomycota</taxon>
        <taxon>Pezizomycotina</taxon>
        <taxon>Sordariomycetes</taxon>
        <taxon>Hypocreomycetidae</taxon>
        <taxon>Hypocreales</taxon>
        <taxon>Nectriaceae</taxon>
        <taxon>Fusarium</taxon>
        <taxon>Fusarium oxysporum species complex</taxon>
    </lineage>
</organism>
<feature type="transmembrane region" description="Helical" evidence="1">
    <location>
        <begin position="41"/>
        <end position="64"/>
    </location>
</feature>
<accession>A0A420R5H1</accession>
<dbReference type="Proteomes" id="UP000285860">
    <property type="component" value="Unassembled WGS sequence"/>
</dbReference>
<name>A0A420R5H1_FUSOX</name>
<gene>
    <name evidence="2" type="ORF">BFJ68_g8015</name>
</gene>
<evidence type="ECO:0000313" key="3">
    <source>
        <dbReference type="Proteomes" id="UP000285860"/>
    </source>
</evidence>
<evidence type="ECO:0000313" key="2">
    <source>
        <dbReference type="EMBL" id="RKL12259.1"/>
    </source>
</evidence>
<dbReference type="AlphaFoldDB" id="A0A420R5H1"/>
<reference evidence="2 3" key="1">
    <citation type="journal article" date="2018" name="Sci. Rep.">
        <title>Characterisation of pathogen-specific regions and novel effector candidates in Fusarium oxysporum f. sp. cepae.</title>
        <authorList>
            <person name="Armitage A.D."/>
            <person name="Taylor A."/>
            <person name="Sobczyk M.K."/>
            <person name="Baxter L."/>
            <person name="Greenfield B.P."/>
            <person name="Bates H.J."/>
            <person name="Wilson F."/>
            <person name="Jackson A.C."/>
            <person name="Ott S."/>
            <person name="Harrison R.J."/>
            <person name="Clarkson J.P."/>
        </authorList>
    </citation>
    <scope>NUCLEOTIDE SEQUENCE [LARGE SCALE GENOMIC DNA]</scope>
    <source>
        <strain evidence="2 3">Fo_A28</strain>
    </source>
</reference>
<dbReference type="EMBL" id="MRCY01000035">
    <property type="protein sequence ID" value="RKL12259.1"/>
    <property type="molecule type" value="Genomic_DNA"/>
</dbReference>
<proteinExistence type="predicted"/>
<protein>
    <submittedName>
        <fullName evidence="2">Uncharacterized protein</fullName>
    </submittedName>
</protein>
<keyword evidence="1" id="KW-1133">Transmembrane helix</keyword>
<keyword evidence="1" id="KW-0472">Membrane</keyword>